<reference evidence="1" key="1">
    <citation type="submission" date="2018-04" db="EMBL/GenBank/DDBJ databases">
        <title>WGS assembly of Panicum hallii.</title>
        <authorList>
            <person name="Lovell J."/>
            <person name="Jenkins J."/>
            <person name="Lowry D."/>
            <person name="Mamidi S."/>
            <person name="Sreedasyam A."/>
            <person name="Weng X."/>
            <person name="Barry K."/>
            <person name="Bonette J."/>
            <person name="Campitelli B."/>
            <person name="Daum C."/>
            <person name="Gordon S."/>
            <person name="Gould B."/>
            <person name="Lipzen A."/>
            <person name="Macqueen A."/>
            <person name="Palacio-Mejia J."/>
            <person name="Plott C."/>
            <person name="Shakirov E."/>
            <person name="Shu S."/>
            <person name="Yoshinaga Y."/>
            <person name="Zane M."/>
            <person name="Rokhsar D."/>
            <person name="Grimwood J."/>
            <person name="Schmutz J."/>
            <person name="Juenger T."/>
        </authorList>
    </citation>
    <scope>NUCLEOTIDE SEQUENCE [LARGE SCALE GENOMIC DNA]</scope>
    <source>
        <strain evidence="1">FIL2</strain>
    </source>
</reference>
<evidence type="ECO:0000313" key="1">
    <source>
        <dbReference type="EMBL" id="PVH61452.1"/>
    </source>
</evidence>
<dbReference type="Gramene" id="PVH61452">
    <property type="protein sequence ID" value="PVH61452"/>
    <property type="gene ID" value="PAHAL_3G036000"/>
</dbReference>
<accession>A0A270R4J4</accession>
<dbReference type="SUPFAM" id="SSF49599">
    <property type="entry name" value="TRAF domain-like"/>
    <property type="match status" value="1"/>
</dbReference>
<name>A0A270R4J4_9POAL</name>
<organism evidence="1">
    <name type="scientific">Panicum hallii</name>
    <dbReference type="NCBI Taxonomy" id="206008"/>
    <lineage>
        <taxon>Eukaryota</taxon>
        <taxon>Viridiplantae</taxon>
        <taxon>Streptophyta</taxon>
        <taxon>Embryophyta</taxon>
        <taxon>Tracheophyta</taxon>
        <taxon>Spermatophyta</taxon>
        <taxon>Magnoliopsida</taxon>
        <taxon>Liliopsida</taxon>
        <taxon>Poales</taxon>
        <taxon>Poaceae</taxon>
        <taxon>PACMAD clade</taxon>
        <taxon>Panicoideae</taxon>
        <taxon>Panicodae</taxon>
        <taxon>Paniceae</taxon>
        <taxon>Panicinae</taxon>
        <taxon>Panicum</taxon>
        <taxon>Panicum sect. Panicum</taxon>
    </lineage>
</organism>
<gene>
    <name evidence="1" type="ORF">PAHAL_3G036000</name>
</gene>
<proteinExistence type="predicted"/>
<sequence>MFIRLDLSCSGCRQPRLLDGAYQCTLTAGSLDEACGQLLCYSCSRAHSSATSHPCFRVVGLDSRVMAGVIDCPHRCGANLTPANYMKHARSCKLRELMCPMSMCRQKPFFWNTLASHLIDHHGFFSENTTYEGYKEDIPLIRCGTGVVLEGQEEYFVFFIAETGLYFIWLGDAEAKPDLPSFMLKVYLHQAGPDGGPREELGHYLSPHPARVMDVIHLCVIPRVTNVNITQQSFYLRVLIEDRA</sequence>
<dbReference type="Proteomes" id="UP000243499">
    <property type="component" value="Chromosome 3"/>
</dbReference>
<protein>
    <submittedName>
        <fullName evidence="1">Uncharacterized protein</fullName>
    </submittedName>
</protein>
<dbReference type="EMBL" id="CM008048">
    <property type="protein sequence ID" value="PVH61452.1"/>
    <property type="molecule type" value="Genomic_DNA"/>
</dbReference>
<dbReference type="AlphaFoldDB" id="A0A270R4J4"/>